<dbReference type="InterPro" id="IPR036770">
    <property type="entry name" value="Ankyrin_rpt-contain_sf"/>
</dbReference>
<name>A0A815IQG3_9BILA</name>
<dbReference type="GO" id="GO:0005216">
    <property type="term" value="F:monoatomic ion channel activity"/>
    <property type="evidence" value="ECO:0007669"/>
    <property type="project" value="InterPro"/>
</dbReference>
<accession>A0A815IQG3</accession>
<dbReference type="Proteomes" id="UP000663882">
    <property type="component" value="Unassembled WGS sequence"/>
</dbReference>
<keyword evidence="1" id="KW-0677">Repeat</keyword>
<evidence type="ECO:0000313" key="3">
    <source>
        <dbReference type="EMBL" id="CAF4185875.1"/>
    </source>
</evidence>
<reference evidence="2" key="1">
    <citation type="submission" date="2021-02" db="EMBL/GenBank/DDBJ databases">
        <authorList>
            <person name="Nowell W R."/>
        </authorList>
    </citation>
    <scope>NUCLEOTIDE SEQUENCE</scope>
</reference>
<gene>
    <name evidence="3" type="ORF">OTI717_LOCUS37910</name>
    <name evidence="2" type="ORF">RFH988_LOCUS33362</name>
</gene>
<comment type="caution">
    <text evidence="2">The sequence shown here is derived from an EMBL/GenBank/DDBJ whole genome shotgun (WGS) entry which is preliminary data.</text>
</comment>
<dbReference type="PANTHER" id="PTHR10582">
    <property type="entry name" value="TRANSIENT RECEPTOR POTENTIAL ION CHANNEL PROTEIN"/>
    <property type="match status" value="1"/>
</dbReference>
<dbReference type="Proteomes" id="UP000663823">
    <property type="component" value="Unassembled WGS sequence"/>
</dbReference>
<dbReference type="OrthoDB" id="533508at2759"/>
<dbReference type="SUPFAM" id="SSF48403">
    <property type="entry name" value="Ankyrin repeat"/>
    <property type="match status" value="1"/>
</dbReference>
<protein>
    <submittedName>
        <fullName evidence="2">Uncharacterized protein</fullName>
    </submittedName>
</protein>
<dbReference type="PANTHER" id="PTHR10582:SF2">
    <property type="entry name" value="INACTIVE"/>
    <property type="match status" value="1"/>
</dbReference>
<dbReference type="EMBL" id="CAJOAX010019099">
    <property type="protein sequence ID" value="CAF4185875.1"/>
    <property type="molecule type" value="Genomic_DNA"/>
</dbReference>
<dbReference type="InterPro" id="IPR024862">
    <property type="entry name" value="TRPV"/>
</dbReference>
<evidence type="ECO:0000313" key="4">
    <source>
        <dbReference type="Proteomes" id="UP000663882"/>
    </source>
</evidence>
<dbReference type="GO" id="GO:0098703">
    <property type="term" value="P:calcium ion import across plasma membrane"/>
    <property type="evidence" value="ECO:0007669"/>
    <property type="project" value="TreeGrafter"/>
</dbReference>
<dbReference type="AlphaFoldDB" id="A0A815IQG3"/>
<dbReference type="GO" id="GO:0005886">
    <property type="term" value="C:plasma membrane"/>
    <property type="evidence" value="ECO:0007669"/>
    <property type="project" value="TreeGrafter"/>
</dbReference>
<evidence type="ECO:0000256" key="1">
    <source>
        <dbReference type="ARBA" id="ARBA00022737"/>
    </source>
</evidence>
<dbReference type="EMBL" id="CAJNOO010004171">
    <property type="protein sequence ID" value="CAF1371474.1"/>
    <property type="molecule type" value="Genomic_DNA"/>
</dbReference>
<organism evidence="2 4">
    <name type="scientific">Rotaria sordida</name>
    <dbReference type="NCBI Taxonomy" id="392033"/>
    <lineage>
        <taxon>Eukaryota</taxon>
        <taxon>Metazoa</taxon>
        <taxon>Spiralia</taxon>
        <taxon>Gnathifera</taxon>
        <taxon>Rotifera</taxon>
        <taxon>Eurotatoria</taxon>
        <taxon>Bdelloidea</taxon>
        <taxon>Philodinida</taxon>
        <taxon>Philodinidae</taxon>
        <taxon>Rotaria</taxon>
    </lineage>
</organism>
<evidence type="ECO:0000313" key="2">
    <source>
        <dbReference type="EMBL" id="CAF1371474.1"/>
    </source>
</evidence>
<sequence>MDNIIFPLQNADVTSDNSEVEQQTELMLEDNTIWRAVYNADKIAIDRFIDADPDLINKRGAVGECPIHLLFLRGTDAHFDIARDLILRFPTIVTQTYYNSKYHGENILHIAIVQRNPAMVEWLLSNDHLESYRQQLLTARTTGSFFKM</sequence>
<proteinExistence type="predicted"/>
<dbReference type="Gene3D" id="1.25.40.20">
    <property type="entry name" value="Ankyrin repeat-containing domain"/>
    <property type="match status" value="1"/>
</dbReference>